<protein>
    <submittedName>
        <fullName evidence="1">Uncharacterized protein</fullName>
    </submittedName>
</protein>
<evidence type="ECO:0000313" key="1">
    <source>
        <dbReference type="EMBL" id="ADN12114.1"/>
    </source>
</evidence>
<dbReference type="HOGENOM" id="CLU_137178_0_0_3"/>
<dbReference type="OrthoDB" id="561517at2"/>
<dbReference type="KEGG" id="cyj:Cyan7822_0062"/>
<sequence length="122" mass="14097">MDKKNQFKPCQIVCLEHKNSCLYGEVVQVITTRELCWVRPLILAKLSLEAAIFEDFVPEKQVVDVRLTSDLIFPMNLFRAALDIEVIPILSQLEKMDLTPSKIQIAKGELQDFIKNFWTQES</sequence>
<dbReference type="RefSeq" id="WP_013320224.1">
    <property type="nucleotide sequence ID" value="NC_014501.1"/>
</dbReference>
<evidence type="ECO:0000313" key="2">
    <source>
        <dbReference type="Proteomes" id="UP000008206"/>
    </source>
</evidence>
<keyword evidence="2" id="KW-1185">Reference proteome</keyword>
<dbReference type="Proteomes" id="UP000008206">
    <property type="component" value="Chromosome"/>
</dbReference>
<proteinExistence type="predicted"/>
<dbReference type="EMBL" id="CP002198">
    <property type="protein sequence ID" value="ADN12114.1"/>
    <property type="molecule type" value="Genomic_DNA"/>
</dbReference>
<gene>
    <name evidence="1" type="ordered locus">Cyan7822_0062</name>
</gene>
<dbReference type="STRING" id="497965.Cyan7822_0062"/>
<reference evidence="2" key="1">
    <citation type="journal article" date="2011" name="MBio">
        <title>Novel metabolic attributes of the genus Cyanothece, comprising a group of unicellular nitrogen-fixing Cyanobacteria.</title>
        <authorList>
            <person name="Bandyopadhyay A."/>
            <person name="Elvitigala T."/>
            <person name="Welsh E."/>
            <person name="Stockel J."/>
            <person name="Liberton M."/>
            <person name="Min H."/>
            <person name="Sherman L.A."/>
            <person name="Pakrasi H.B."/>
        </authorList>
    </citation>
    <scope>NUCLEOTIDE SEQUENCE [LARGE SCALE GENOMIC DNA]</scope>
    <source>
        <strain evidence="2">PCC 7822</strain>
    </source>
</reference>
<dbReference type="eggNOG" id="ENOG5032ZTS">
    <property type="taxonomic scope" value="Bacteria"/>
</dbReference>
<name>E0UHH3_GLOV7</name>
<dbReference type="AlphaFoldDB" id="E0UHH3"/>
<organism evidence="1 2">
    <name type="scientific">Gloeothece verrucosa (strain PCC 7822)</name>
    <name type="common">Cyanothece sp. (strain PCC 7822)</name>
    <dbReference type="NCBI Taxonomy" id="497965"/>
    <lineage>
        <taxon>Bacteria</taxon>
        <taxon>Bacillati</taxon>
        <taxon>Cyanobacteriota</taxon>
        <taxon>Cyanophyceae</taxon>
        <taxon>Oscillatoriophycideae</taxon>
        <taxon>Chroococcales</taxon>
        <taxon>Aphanothecaceae</taxon>
        <taxon>Gloeothece</taxon>
        <taxon>Gloeothece verrucosa</taxon>
    </lineage>
</organism>
<accession>E0UHH3</accession>